<gene>
    <name evidence="1" type="ORF">L210DRAFT_2810632</name>
</gene>
<reference evidence="1" key="2">
    <citation type="journal article" date="2020" name="Nat. Commun.">
        <title>Large-scale genome sequencing of mycorrhizal fungi provides insights into the early evolution of symbiotic traits.</title>
        <authorList>
            <person name="Miyauchi S."/>
            <person name="Kiss E."/>
            <person name="Kuo A."/>
            <person name="Drula E."/>
            <person name="Kohler A."/>
            <person name="Sanchez-Garcia M."/>
            <person name="Morin E."/>
            <person name="Andreopoulos B."/>
            <person name="Barry K.W."/>
            <person name="Bonito G."/>
            <person name="Buee M."/>
            <person name="Carver A."/>
            <person name="Chen C."/>
            <person name="Cichocki N."/>
            <person name="Clum A."/>
            <person name="Culley D."/>
            <person name="Crous P.W."/>
            <person name="Fauchery L."/>
            <person name="Girlanda M."/>
            <person name="Hayes R.D."/>
            <person name="Keri Z."/>
            <person name="LaButti K."/>
            <person name="Lipzen A."/>
            <person name="Lombard V."/>
            <person name="Magnuson J."/>
            <person name="Maillard F."/>
            <person name="Murat C."/>
            <person name="Nolan M."/>
            <person name="Ohm R.A."/>
            <person name="Pangilinan J."/>
            <person name="Pereira M.F."/>
            <person name="Perotto S."/>
            <person name="Peter M."/>
            <person name="Pfister S."/>
            <person name="Riley R."/>
            <person name="Sitrit Y."/>
            <person name="Stielow J.B."/>
            <person name="Szollosi G."/>
            <person name="Zifcakova L."/>
            <person name="Stursova M."/>
            <person name="Spatafora J.W."/>
            <person name="Tedersoo L."/>
            <person name="Vaario L.M."/>
            <person name="Yamada A."/>
            <person name="Yan M."/>
            <person name="Wang P."/>
            <person name="Xu J."/>
            <person name="Bruns T."/>
            <person name="Baldrian P."/>
            <person name="Vilgalys R."/>
            <person name="Dunand C."/>
            <person name="Henrissat B."/>
            <person name="Grigoriev I.V."/>
            <person name="Hibbett D."/>
            <person name="Nagy L.G."/>
            <person name="Martin F.M."/>
        </authorList>
    </citation>
    <scope>NUCLEOTIDE SEQUENCE</scope>
    <source>
        <strain evidence="1">BED1</strain>
    </source>
</reference>
<protein>
    <submittedName>
        <fullName evidence="1">Uncharacterized protein</fullName>
    </submittedName>
</protein>
<dbReference type="Proteomes" id="UP001194468">
    <property type="component" value="Unassembled WGS sequence"/>
</dbReference>
<organism evidence="1 2">
    <name type="scientific">Boletus edulis BED1</name>
    <dbReference type="NCBI Taxonomy" id="1328754"/>
    <lineage>
        <taxon>Eukaryota</taxon>
        <taxon>Fungi</taxon>
        <taxon>Dikarya</taxon>
        <taxon>Basidiomycota</taxon>
        <taxon>Agaricomycotina</taxon>
        <taxon>Agaricomycetes</taxon>
        <taxon>Agaricomycetidae</taxon>
        <taxon>Boletales</taxon>
        <taxon>Boletineae</taxon>
        <taxon>Boletaceae</taxon>
        <taxon>Boletoideae</taxon>
        <taxon>Boletus</taxon>
    </lineage>
</organism>
<dbReference type="EMBL" id="WHUW01000004">
    <property type="protein sequence ID" value="KAF8447681.1"/>
    <property type="molecule type" value="Genomic_DNA"/>
</dbReference>
<proteinExistence type="predicted"/>
<comment type="caution">
    <text evidence="1">The sequence shown here is derived from an EMBL/GenBank/DDBJ whole genome shotgun (WGS) entry which is preliminary data.</text>
</comment>
<evidence type="ECO:0000313" key="1">
    <source>
        <dbReference type="EMBL" id="KAF8447681.1"/>
    </source>
</evidence>
<accession>A0AAD4C3Q8</accession>
<keyword evidence="2" id="KW-1185">Reference proteome</keyword>
<name>A0AAD4C3Q8_BOLED</name>
<sequence length="226" mass="25795">MFTASAACRAARPAKETLGNEIRRYIRLEDLSRTILPTDIERALRRERLVGVEDVQMQLFRFLPTRQAYITLTHPDLLQMNMAKLRNMSIGGHAVTAIPCLEPPTVENLRGVKGRKSAFERRSLPALTSSGALSNGRQVCTWGFPPKASVECVKDFLGHNEIDILGDKPEIYKVNLQADQFSLYSRYLIRTPFISDSYRIARRIHQTLFRPDRFGTKFQVRACVVR</sequence>
<evidence type="ECO:0000313" key="2">
    <source>
        <dbReference type="Proteomes" id="UP001194468"/>
    </source>
</evidence>
<dbReference type="AlphaFoldDB" id="A0AAD4C3Q8"/>
<reference evidence="1" key="1">
    <citation type="submission" date="2019-10" db="EMBL/GenBank/DDBJ databases">
        <authorList>
            <consortium name="DOE Joint Genome Institute"/>
            <person name="Kuo A."/>
            <person name="Miyauchi S."/>
            <person name="Kiss E."/>
            <person name="Drula E."/>
            <person name="Kohler A."/>
            <person name="Sanchez-Garcia M."/>
            <person name="Andreopoulos B."/>
            <person name="Barry K.W."/>
            <person name="Bonito G."/>
            <person name="Buee M."/>
            <person name="Carver A."/>
            <person name="Chen C."/>
            <person name="Cichocki N."/>
            <person name="Clum A."/>
            <person name="Culley D."/>
            <person name="Crous P.W."/>
            <person name="Fauchery L."/>
            <person name="Girlanda M."/>
            <person name="Hayes R."/>
            <person name="Keri Z."/>
            <person name="LaButti K."/>
            <person name="Lipzen A."/>
            <person name="Lombard V."/>
            <person name="Magnuson J."/>
            <person name="Maillard F."/>
            <person name="Morin E."/>
            <person name="Murat C."/>
            <person name="Nolan M."/>
            <person name="Ohm R."/>
            <person name="Pangilinan J."/>
            <person name="Pereira M."/>
            <person name="Perotto S."/>
            <person name="Peter M."/>
            <person name="Riley R."/>
            <person name="Sitrit Y."/>
            <person name="Stielow B."/>
            <person name="Szollosi G."/>
            <person name="Zifcakova L."/>
            <person name="Stursova M."/>
            <person name="Spatafora J.W."/>
            <person name="Tedersoo L."/>
            <person name="Vaario L.-M."/>
            <person name="Yamada A."/>
            <person name="Yan M."/>
            <person name="Wang P."/>
            <person name="Xu J."/>
            <person name="Bruns T."/>
            <person name="Baldrian P."/>
            <person name="Vilgalys R."/>
            <person name="Henrissat B."/>
            <person name="Grigoriev I.V."/>
            <person name="Hibbett D."/>
            <person name="Nagy L.G."/>
            <person name="Martin F.M."/>
        </authorList>
    </citation>
    <scope>NUCLEOTIDE SEQUENCE</scope>
    <source>
        <strain evidence="1">BED1</strain>
    </source>
</reference>